<evidence type="ECO:0000313" key="2">
    <source>
        <dbReference type="Proteomes" id="UP000732377"/>
    </source>
</evidence>
<evidence type="ECO:0000313" key="1">
    <source>
        <dbReference type="EMBL" id="MBY6276709.1"/>
    </source>
</evidence>
<dbReference type="EMBL" id="PIUK01000102">
    <property type="protein sequence ID" value="MBY6276709.1"/>
    <property type="molecule type" value="Genomic_DNA"/>
</dbReference>
<organism evidence="1 2">
    <name type="scientific">Symbiobacterium thermophilum</name>
    <dbReference type="NCBI Taxonomy" id="2734"/>
    <lineage>
        <taxon>Bacteria</taxon>
        <taxon>Bacillati</taxon>
        <taxon>Bacillota</taxon>
        <taxon>Clostridia</taxon>
        <taxon>Eubacteriales</taxon>
        <taxon>Symbiobacteriaceae</taxon>
        <taxon>Symbiobacterium</taxon>
    </lineage>
</organism>
<protein>
    <submittedName>
        <fullName evidence="1">Uncharacterized protein</fullName>
    </submittedName>
</protein>
<gene>
    <name evidence="1" type="ORF">CWE10_10950</name>
</gene>
<dbReference type="Proteomes" id="UP000732377">
    <property type="component" value="Unassembled WGS sequence"/>
</dbReference>
<proteinExistence type="predicted"/>
<dbReference type="InterPro" id="IPR036390">
    <property type="entry name" value="WH_DNA-bd_sf"/>
</dbReference>
<dbReference type="AlphaFoldDB" id="A0A953LJ31"/>
<reference evidence="1" key="1">
    <citation type="submission" date="2017-11" db="EMBL/GenBank/DDBJ databases">
        <title>Three new genomes from thermophilic consortium.</title>
        <authorList>
            <person name="Quaggio R."/>
            <person name="Amgarten D."/>
            <person name="Setubal J.C."/>
        </authorList>
    </citation>
    <scope>NUCLEOTIDE SEQUENCE</scope>
    <source>
        <strain evidence="1">ZCTH01-B2</strain>
    </source>
</reference>
<comment type="caution">
    <text evidence="1">The sequence shown here is derived from an EMBL/GenBank/DDBJ whole genome shotgun (WGS) entry which is preliminary data.</text>
</comment>
<name>A0A953LJ31_SYMTR</name>
<dbReference type="SUPFAM" id="SSF46785">
    <property type="entry name" value="Winged helix' DNA-binding domain"/>
    <property type="match status" value="2"/>
</dbReference>
<dbReference type="RefSeq" id="WP_273379782.1">
    <property type="nucleotide sequence ID" value="NZ_PIUK01000102.1"/>
</dbReference>
<accession>A0A953LJ31</accession>
<sequence length="360" mass="42696">MGKRRSARDRFEEARLQLRQPMEVHVPELLWKDRCLPEGARYLWAFLRMLRIIGRRFTFAELRDLTGLSQGSVLNYLRKLKERGWLTYVRAGRSVELRPLWPVSCASLKLQDDILLDHTLPHAARWVWGVIRTFEHEFTYQMLMERTGYSRNSLIKYLRVLEEKGYLKGTIRRSMRRKHFALSAENPAEDRRRRELELFEKDKSRADRRAGYSFGQFLMARTVELRTGTYVVENGELNCLVNRKTGGRLQFDLLLPEYKVALEFQGPQHYRVTRMYPSEEQLQVQQERDQMKRVLSAQAGFRLAEVDACNLSFECIEQLLADMGVPLRPVPDDKRYVYQALLRYADQYRFKALREDMMVV</sequence>